<keyword evidence="3" id="KW-1185">Reference proteome</keyword>
<dbReference type="AlphaFoldDB" id="A0ABD0REU0"/>
<gene>
    <name evidence="2" type="ORF">M9458_005602</name>
</gene>
<evidence type="ECO:0000313" key="2">
    <source>
        <dbReference type="EMBL" id="KAL0197062.1"/>
    </source>
</evidence>
<evidence type="ECO:0000256" key="1">
    <source>
        <dbReference type="SAM" id="MobiDB-lite"/>
    </source>
</evidence>
<dbReference type="Proteomes" id="UP001529510">
    <property type="component" value="Unassembled WGS sequence"/>
</dbReference>
<proteinExistence type="predicted"/>
<feature type="non-terminal residue" evidence="2">
    <location>
        <position position="52"/>
    </location>
</feature>
<evidence type="ECO:0000313" key="3">
    <source>
        <dbReference type="Proteomes" id="UP001529510"/>
    </source>
</evidence>
<accession>A0ABD0REU0</accession>
<dbReference type="EMBL" id="JAMKFB020000003">
    <property type="protein sequence ID" value="KAL0197062.1"/>
    <property type="molecule type" value="Genomic_DNA"/>
</dbReference>
<name>A0ABD0REU0_CIRMR</name>
<sequence>MQRARMDTNLMRPPPPPPAKGRVAARAHEILKTSSHVPAARIRRHHSTARHT</sequence>
<organism evidence="2 3">
    <name type="scientific">Cirrhinus mrigala</name>
    <name type="common">Mrigala</name>
    <dbReference type="NCBI Taxonomy" id="683832"/>
    <lineage>
        <taxon>Eukaryota</taxon>
        <taxon>Metazoa</taxon>
        <taxon>Chordata</taxon>
        <taxon>Craniata</taxon>
        <taxon>Vertebrata</taxon>
        <taxon>Euteleostomi</taxon>
        <taxon>Actinopterygii</taxon>
        <taxon>Neopterygii</taxon>
        <taxon>Teleostei</taxon>
        <taxon>Ostariophysi</taxon>
        <taxon>Cypriniformes</taxon>
        <taxon>Cyprinidae</taxon>
        <taxon>Labeoninae</taxon>
        <taxon>Labeonini</taxon>
        <taxon>Cirrhinus</taxon>
    </lineage>
</organism>
<reference evidence="2 3" key="1">
    <citation type="submission" date="2024-05" db="EMBL/GenBank/DDBJ databases">
        <title>Genome sequencing and assembly of Indian major carp, Cirrhinus mrigala (Hamilton, 1822).</title>
        <authorList>
            <person name="Mohindra V."/>
            <person name="Chowdhury L.M."/>
            <person name="Lal K."/>
            <person name="Jena J.K."/>
        </authorList>
    </citation>
    <scope>NUCLEOTIDE SEQUENCE [LARGE SCALE GENOMIC DNA]</scope>
    <source>
        <strain evidence="2">CM1030</strain>
        <tissue evidence="2">Blood</tissue>
    </source>
</reference>
<feature type="region of interest" description="Disordered" evidence="1">
    <location>
        <begin position="1"/>
        <end position="21"/>
    </location>
</feature>
<protein>
    <submittedName>
        <fullName evidence="2">Uncharacterized protein</fullName>
    </submittedName>
</protein>
<comment type="caution">
    <text evidence="2">The sequence shown here is derived from an EMBL/GenBank/DDBJ whole genome shotgun (WGS) entry which is preliminary data.</text>
</comment>